<comment type="caution">
    <text evidence="3">The sequence shown here is derived from an EMBL/GenBank/DDBJ whole genome shotgun (WGS) entry which is preliminary data.</text>
</comment>
<name>A0A1D1UTP2_RAMVA</name>
<keyword evidence="1" id="KW-0238">DNA-binding</keyword>
<evidence type="ECO:0000313" key="3">
    <source>
        <dbReference type="EMBL" id="GAU91880.1"/>
    </source>
</evidence>
<gene>
    <name evidence="3" type="primary">RvY_04055-1</name>
    <name evidence="3" type="synonym">RvY_04055.1</name>
    <name evidence="3" type="ORF">RvY_04055</name>
</gene>
<accession>A0A1D1UTP2</accession>
<dbReference type="Proteomes" id="UP000186922">
    <property type="component" value="Unassembled WGS sequence"/>
</dbReference>
<dbReference type="PROSITE" id="PS51526">
    <property type="entry name" value="RFX_DBD"/>
    <property type="match status" value="1"/>
</dbReference>
<protein>
    <recommendedName>
        <fullName evidence="2">RFX-type winged-helix domain-containing protein</fullName>
    </recommendedName>
</protein>
<dbReference type="Pfam" id="PF02257">
    <property type="entry name" value="RFX_DNA_binding"/>
    <property type="match status" value="1"/>
</dbReference>
<dbReference type="STRING" id="947166.A0A1D1UTP2"/>
<dbReference type="InterPro" id="IPR039779">
    <property type="entry name" value="RFX-like"/>
</dbReference>
<dbReference type="OrthoDB" id="10060467at2759"/>
<dbReference type="PANTHER" id="PTHR12619:SF5">
    <property type="entry name" value="TRANSCRIPTION FACTOR RFX4"/>
    <property type="match status" value="1"/>
</dbReference>
<evidence type="ECO:0000256" key="1">
    <source>
        <dbReference type="ARBA" id="ARBA00023125"/>
    </source>
</evidence>
<dbReference type="Pfam" id="PF25340">
    <property type="entry name" value="BCD_RFX"/>
    <property type="match status" value="1"/>
</dbReference>
<sequence>MDIDHSTSVDINTTNHHQNPNVINDWNWWPVGAEGSMVSNDVVEGATVVASSSSMRTSNSTSAPFSRDYDDDWLAEQLANIPMLNVTDGASATSEIIQINQNAPNGNGYTLVADRELAAILGGHVDRDTIYWLLANFKLERNAVMPRGFLYSKYEAFCLFHGKPLMNQACMGKTVRALFRGLETRRLGRRGKSRYHYIGLAINPEGEFAGMVPIEPEEPTPEPGDGERKRRRTTLAAKKLQENPIGKHFEAMDPDSRADAALDQLEKMLNVRRNRYVIPQSLRTEPSWHDNLPFADDGLLPLGLDAADMSLIFRTLKCHMGLLGHSILTGVLYSIPSILNNLWISQTPSLQIPENFDQDKFALSLTWPAFVDFIGTCYSETYATVLDHLLGKTDKAQNSSFLDFLYEFATKYGQWIEAVSLNLTDSVQVILNASASSFCQMMKQLAILNSALALVDLVERDRSKAAVATEGFRSLSDRFVLAPFSTCQSEHLTLSVQTISMMEFIFQHDYMLQRWRGWVKRVMEYYMENVELDCAGLDLTNEEVVHRKELALAELRLVWLGLLYA</sequence>
<keyword evidence="4" id="KW-1185">Reference proteome</keyword>
<dbReference type="Gene3D" id="1.10.10.10">
    <property type="entry name" value="Winged helix-like DNA-binding domain superfamily/Winged helix DNA-binding domain"/>
    <property type="match status" value="1"/>
</dbReference>
<feature type="domain" description="RFX-type winged-helix" evidence="2">
    <location>
        <begin position="129"/>
        <end position="204"/>
    </location>
</feature>
<dbReference type="InterPro" id="IPR057321">
    <property type="entry name" value="RFX1-4/6/8-like_BCD"/>
</dbReference>
<proteinExistence type="predicted"/>
<dbReference type="InterPro" id="IPR036388">
    <property type="entry name" value="WH-like_DNA-bd_sf"/>
</dbReference>
<dbReference type="SUPFAM" id="SSF46785">
    <property type="entry name" value="Winged helix' DNA-binding domain"/>
    <property type="match status" value="1"/>
</dbReference>
<dbReference type="GO" id="GO:0000981">
    <property type="term" value="F:DNA-binding transcription factor activity, RNA polymerase II-specific"/>
    <property type="evidence" value="ECO:0007669"/>
    <property type="project" value="TreeGrafter"/>
</dbReference>
<evidence type="ECO:0000259" key="2">
    <source>
        <dbReference type="PROSITE" id="PS51526"/>
    </source>
</evidence>
<dbReference type="AlphaFoldDB" id="A0A1D1UTP2"/>
<dbReference type="InterPro" id="IPR003150">
    <property type="entry name" value="DNA-bd_RFX"/>
</dbReference>
<dbReference type="InterPro" id="IPR036390">
    <property type="entry name" value="WH_DNA-bd_sf"/>
</dbReference>
<dbReference type="GO" id="GO:0000978">
    <property type="term" value="F:RNA polymerase II cis-regulatory region sequence-specific DNA binding"/>
    <property type="evidence" value="ECO:0007669"/>
    <property type="project" value="TreeGrafter"/>
</dbReference>
<evidence type="ECO:0000313" key="4">
    <source>
        <dbReference type="Proteomes" id="UP000186922"/>
    </source>
</evidence>
<dbReference type="EMBL" id="BDGG01000002">
    <property type="protein sequence ID" value="GAU91880.1"/>
    <property type="molecule type" value="Genomic_DNA"/>
</dbReference>
<organism evidence="3 4">
    <name type="scientific">Ramazzottius varieornatus</name>
    <name type="common">Water bear</name>
    <name type="synonym">Tardigrade</name>
    <dbReference type="NCBI Taxonomy" id="947166"/>
    <lineage>
        <taxon>Eukaryota</taxon>
        <taxon>Metazoa</taxon>
        <taxon>Ecdysozoa</taxon>
        <taxon>Tardigrada</taxon>
        <taxon>Eutardigrada</taxon>
        <taxon>Parachela</taxon>
        <taxon>Hypsibioidea</taxon>
        <taxon>Ramazzottiidae</taxon>
        <taxon>Ramazzottius</taxon>
    </lineage>
</organism>
<reference evidence="3 4" key="1">
    <citation type="journal article" date="2016" name="Nat. Commun.">
        <title>Extremotolerant tardigrade genome and improved radiotolerance of human cultured cells by tardigrade-unique protein.</title>
        <authorList>
            <person name="Hashimoto T."/>
            <person name="Horikawa D.D."/>
            <person name="Saito Y."/>
            <person name="Kuwahara H."/>
            <person name="Kozuka-Hata H."/>
            <person name="Shin-I T."/>
            <person name="Minakuchi Y."/>
            <person name="Ohishi K."/>
            <person name="Motoyama A."/>
            <person name="Aizu T."/>
            <person name="Enomoto A."/>
            <person name="Kondo K."/>
            <person name="Tanaka S."/>
            <person name="Hara Y."/>
            <person name="Koshikawa S."/>
            <person name="Sagara H."/>
            <person name="Miura T."/>
            <person name="Yokobori S."/>
            <person name="Miyagawa K."/>
            <person name="Suzuki Y."/>
            <person name="Kubo T."/>
            <person name="Oyama M."/>
            <person name="Kohara Y."/>
            <person name="Fujiyama A."/>
            <person name="Arakawa K."/>
            <person name="Katayama T."/>
            <person name="Toyoda A."/>
            <person name="Kunieda T."/>
        </authorList>
    </citation>
    <scope>NUCLEOTIDE SEQUENCE [LARGE SCALE GENOMIC DNA]</scope>
    <source>
        <strain evidence="3 4">YOKOZUNA-1</strain>
    </source>
</reference>
<dbReference type="PANTHER" id="PTHR12619">
    <property type="entry name" value="RFX TRANSCRIPTION FACTOR FAMILY"/>
    <property type="match status" value="1"/>
</dbReference>